<keyword evidence="3" id="KW-1185">Reference proteome</keyword>
<dbReference type="EMBL" id="QUQM01000002">
    <property type="protein sequence ID" value="KAA8651683.1"/>
    <property type="molecule type" value="Genomic_DNA"/>
</dbReference>
<dbReference type="InterPro" id="IPR029063">
    <property type="entry name" value="SAM-dependent_MTases_sf"/>
</dbReference>
<evidence type="ECO:0000313" key="2">
    <source>
        <dbReference type="EMBL" id="THC91264.1"/>
    </source>
</evidence>
<dbReference type="Proteomes" id="UP000308092">
    <property type="component" value="Unassembled WGS sequence"/>
</dbReference>
<name>A0A4V3UNI2_9EURO</name>
<reference evidence="1 4" key="2">
    <citation type="submission" date="2019-08" db="EMBL/GenBank/DDBJ databases">
        <title>The genome sequence of a newly discovered highly antifungal drug resistant Aspergillus species, Aspergillus tanneri NIH 1004.</title>
        <authorList>
            <person name="Mounaud S."/>
            <person name="Singh I."/>
            <person name="Joardar V."/>
            <person name="Pakala S."/>
            <person name="Pakala S."/>
            <person name="Venepally P."/>
            <person name="Chung J.K."/>
            <person name="Losada L."/>
            <person name="Nierman W.C."/>
        </authorList>
    </citation>
    <scope>NUCLEOTIDE SEQUENCE [LARGE SCALE GENOMIC DNA]</scope>
    <source>
        <strain evidence="1 4">NIH1004</strain>
    </source>
</reference>
<dbReference type="RefSeq" id="XP_033431044.1">
    <property type="nucleotide sequence ID" value="XM_033565287.1"/>
</dbReference>
<evidence type="ECO:0000313" key="1">
    <source>
        <dbReference type="EMBL" id="KAA8651683.1"/>
    </source>
</evidence>
<dbReference type="SUPFAM" id="SSF53335">
    <property type="entry name" value="S-adenosyl-L-methionine-dependent methyltransferases"/>
    <property type="match status" value="1"/>
</dbReference>
<evidence type="ECO:0008006" key="5">
    <source>
        <dbReference type="Google" id="ProtNLM"/>
    </source>
</evidence>
<dbReference type="STRING" id="1220188.A0A4V3UNI2"/>
<dbReference type="AlphaFoldDB" id="A0A4V3UNI2"/>
<comment type="caution">
    <text evidence="2">The sequence shown here is derived from an EMBL/GenBank/DDBJ whole genome shotgun (WGS) entry which is preliminary data.</text>
</comment>
<protein>
    <recommendedName>
        <fullName evidence="5">Methyltransferase domain-containing protein</fullName>
    </recommendedName>
</protein>
<reference evidence="2 3" key="1">
    <citation type="submission" date="2019-03" db="EMBL/GenBank/DDBJ databases">
        <title>The genome sequence of a newly discovered highly antifungal drug resistant Aspergillus species, Aspergillus tanneri NIH 1004.</title>
        <authorList>
            <person name="Mounaud S."/>
            <person name="Singh I."/>
            <person name="Joardar V."/>
            <person name="Pakala S."/>
            <person name="Pakala S."/>
            <person name="Venepally P."/>
            <person name="Hoover J."/>
            <person name="Nierman W."/>
            <person name="Chung J."/>
            <person name="Losada L."/>
        </authorList>
    </citation>
    <scope>NUCLEOTIDE SEQUENCE [LARGE SCALE GENOMIC DNA]</scope>
    <source>
        <strain evidence="2 3">NIH1004</strain>
    </source>
</reference>
<dbReference type="Gene3D" id="3.40.50.150">
    <property type="entry name" value="Vaccinia Virus protein VP39"/>
    <property type="match status" value="1"/>
</dbReference>
<dbReference type="OrthoDB" id="417697at2759"/>
<dbReference type="EMBL" id="SOSA01000432">
    <property type="protein sequence ID" value="THC91264.1"/>
    <property type="molecule type" value="Genomic_DNA"/>
</dbReference>
<dbReference type="Proteomes" id="UP000324241">
    <property type="component" value="Unassembled WGS sequence"/>
</dbReference>
<proteinExistence type="predicted"/>
<evidence type="ECO:0000313" key="3">
    <source>
        <dbReference type="Proteomes" id="UP000308092"/>
    </source>
</evidence>
<evidence type="ECO:0000313" key="4">
    <source>
        <dbReference type="Proteomes" id="UP000324241"/>
    </source>
</evidence>
<accession>A0A4V3UNI2</accession>
<dbReference type="GeneID" id="54323281"/>
<sequence>MVSTVLDDQYLLSRDYVDVSRLNLQHALWTQMFGFLLHPDIDIINKDLKIADIGTGTGAWLTDLASHLPSTCQLDGYDLDISQSRRLQVG</sequence>
<organism evidence="2 3">
    <name type="scientific">Aspergillus tanneri</name>
    <dbReference type="NCBI Taxonomy" id="1220188"/>
    <lineage>
        <taxon>Eukaryota</taxon>
        <taxon>Fungi</taxon>
        <taxon>Dikarya</taxon>
        <taxon>Ascomycota</taxon>
        <taxon>Pezizomycotina</taxon>
        <taxon>Eurotiomycetes</taxon>
        <taxon>Eurotiomycetidae</taxon>
        <taxon>Eurotiales</taxon>
        <taxon>Aspergillaceae</taxon>
        <taxon>Aspergillus</taxon>
        <taxon>Aspergillus subgen. Circumdati</taxon>
    </lineage>
</organism>
<gene>
    <name evidence="1" type="ORF">ATNIH1004_000579</name>
    <name evidence="2" type="ORF">EYZ11_009283</name>
</gene>
<dbReference type="VEuPathDB" id="FungiDB:EYZ11_009283"/>